<organism evidence="1">
    <name type="scientific">marine sediment metagenome</name>
    <dbReference type="NCBI Taxonomy" id="412755"/>
    <lineage>
        <taxon>unclassified sequences</taxon>
        <taxon>metagenomes</taxon>
        <taxon>ecological metagenomes</taxon>
    </lineage>
</organism>
<evidence type="ECO:0000313" key="1">
    <source>
        <dbReference type="EMBL" id="GAH97874.1"/>
    </source>
</evidence>
<reference evidence="1" key="1">
    <citation type="journal article" date="2014" name="Front. Microbiol.">
        <title>High frequency of phylogenetically diverse reductive dehalogenase-homologous genes in deep subseafloor sedimentary metagenomes.</title>
        <authorList>
            <person name="Kawai M."/>
            <person name="Futagami T."/>
            <person name="Toyoda A."/>
            <person name="Takaki Y."/>
            <person name="Nishi S."/>
            <person name="Hori S."/>
            <person name="Arai W."/>
            <person name="Tsubouchi T."/>
            <person name="Morono Y."/>
            <person name="Uchiyama I."/>
            <person name="Ito T."/>
            <person name="Fujiyama A."/>
            <person name="Inagaki F."/>
            <person name="Takami H."/>
        </authorList>
    </citation>
    <scope>NUCLEOTIDE SEQUENCE</scope>
    <source>
        <strain evidence="1">Expedition CK06-06</strain>
    </source>
</reference>
<feature type="non-terminal residue" evidence="1">
    <location>
        <position position="30"/>
    </location>
</feature>
<gene>
    <name evidence="1" type="ORF">S03H2_73163</name>
</gene>
<protein>
    <submittedName>
        <fullName evidence="1">Uncharacterized protein</fullName>
    </submittedName>
</protein>
<comment type="caution">
    <text evidence="1">The sequence shown here is derived from an EMBL/GenBank/DDBJ whole genome shotgun (WGS) entry which is preliminary data.</text>
</comment>
<name>X1L614_9ZZZZ</name>
<dbReference type="AlphaFoldDB" id="X1L614"/>
<feature type="non-terminal residue" evidence="1">
    <location>
        <position position="1"/>
    </location>
</feature>
<proteinExistence type="predicted"/>
<sequence length="30" mass="3195">TATKRSFKVNKGVISDVWITFPAGCAGLVK</sequence>
<accession>X1L614</accession>
<dbReference type="EMBL" id="BARU01049993">
    <property type="protein sequence ID" value="GAH97874.1"/>
    <property type="molecule type" value="Genomic_DNA"/>
</dbReference>